<reference evidence="1" key="1">
    <citation type="submission" date="2021-01" db="EMBL/GenBank/DDBJ databases">
        <authorList>
            <person name="Corre E."/>
            <person name="Pelletier E."/>
            <person name="Niang G."/>
            <person name="Scheremetjew M."/>
            <person name="Finn R."/>
            <person name="Kale V."/>
            <person name="Holt S."/>
            <person name="Cochrane G."/>
            <person name="Meng A."/>
            <person name="Brown T."/>
            <person name="Cohen L."/>
        </authorList>
    </citation>
    <scope>NUCLEOTIDE SEQUENCE</scope>
    <source>
        <strain evidence="1">CCAP1064/1</strain>
    </source>
</reference>
<evidence type="ECO:0000313" key="1">
    <source>
        <dbReference type="EMBL" id="CAD8421627.1"/>
    </source>
</evidence>
<dbReference type="AlphaFoldDB" id="A0A7S0CF00"/>
<accession>A0A7S0CF00</accession>
<gene>
    <name evidence="1" type="ORF">PINE0816_LOCUS17781</name>
</gene>
<organism evidence="1">
    <name type="scientific">Proboscia inermis</name>
    <dbReference type="NCBI Taxonomy" id="420281"/>
    <lineage>
        <taxon>Eukaryota</taxon>
        <taxon>Sar</taxon>
        <taxon>Stramenopiles</taxon>
        <taxon>Ochrophyta</taxon>
        <taxon>Bacillariophyta</taxon>
        <taxon>Coscinodiscophyceae</taxon>
        <taxon>Rhizosoleniophycidae</taxon>
        <taxon>Rhizosoleniales</taxon>
        <taxon>Rhizosoleniaceae</taxon>
        <taxon>Proboscia</taxon>
    </lineage>
</organism>
<name>A0A7S0CF00_9STRA</name>
<sequence length="120" mass="14124">MPRKTFSNCSSFSLTDWSHLPFAQISRFDFPTPFLKRLHRLKRMSRSEVILREKDLMNEIGEKMNLTFLQAFLMINILTTFQKKNYVEACYFQNLPSCSGLNTIGFFAMGETSMHSWHRS</sequence>
<dbReference type="EMBL" id="HBEL01038172">
    <property type="protein sequence ID" value="CAD8421627.1"/>
    <property type="molecule type" value="Transcribed_RNA"/>
</dbReference>
<protein>
    <submittedName>
        <fullName evidence="1">Uncharacterized protein</fullName>
    </submittedName>
</protein>
<proteinExistence type="predicted"/>